<dbReference type="STRING" id="1238425.J07HQW2_01119"/>
<dbReference type="PANTHER" id="PTHR46190:SF1">
    <property type="entry name" value="SI:CH211-201H21.5"/>
    <property type="match status" value="1"/>
</dbReference>
<dbReference type="EMBL" id="KE356561">
    <property type="protein sequence ID" value="ERG94682.1"/>
    <property type="molecule type" value="Genomic_DNA"/>
</dbReference>
<proteinExistence type="predicted"/>
<dbReference type="InterPro" id="IPR001910">
    <property type="entry name" value="Inosine/uridine_hydrolase_dom"/>
</dbReference>
<name>U1PLU5_9EURY</name>
<dbReference type="eggNOG" id="arCOG04558">
    <property type="taxonomic scope" value="Archaea"/>
</dbReference>
<dbReference type="SUPFAM" id="SSF53590">
    <property type="entry name" value="Nucleoside hydrolase"/>
    <property type="match status" value="1"/>
</dbReference>
<dbReference type="GO" id="GO:0016799">
    <property type="term" value="F:hydrolase activity, hydrolyzing N-glycosyl compounds"/>
    <property type="evidence" value="ECO:0007669"/>
    <property type="project" value="InterPro"/>
</dbReference>
<keyword evidence="2" id="KW-0378">Hydrolase</keyword>
<evidence type="ECO:0000259" key="1">
    <source>
        <dbReference type="Pfam" id="PF01156"/>
    </source>
</evidence>
<evidence type="ECO:0000313" key="3">
    <source>
        <dbReference type="Proteomes" id="UP000030710"/>
    </source>
</evidence>
<dbReference type="Gene3D" id="3.90.245.10">
    <property type="entry name" value="Ribonucleoside hydrolase-like"/>
    <property type="match status" value="1"/>
</dbReference>
<dbReference type="InterPro" id="IPR052775">
    <property type="entry name" value="IUN_hydrolase"/>
</dbReference>
<dbReference type="HOGENOM" id="CLU_036838_2_2_2"/>
<dbReference type="PANTHER" id="PTHR46190">
    <property type="entry name" value="SI:CH211-201H21.5-RELATED"/>
    <property type="match status" value="1"/>
</dbReference>
<dbReference type="Proteomes" id="UP000030710">
    <property type="component" value="Unassembled WGS sequence"/>
</dbReference>
<feature type="domain" description="Inosine/uridine-preferring nucleoside hydrolase" evidence="1">
    <location>
        <begin position="9"/>
        <end position="314"/>
    </location>
</feature>
<protein>
    <submittedName>
        <fullName evidence="2">Inosine-uridine nucleoside N-ribohydrolase</fullName>
    </submittedName>
</protein>
<dbReference type="InterPro" id="IPR036452">
    <property type="entry name" value="Ribo_hydro-like"/>
</dbReference>
<gene>
    <name evidence="2" type="ORF">J07HQW2_01119</name>
</gene>
<sequence>MDDTNRTRVIIDTDTAGDDTQALVLAAVSDRIELEGVTICAGNVEFNRQVENAKYTLQTVGVADEITVYEGAQSPLQKTHDHADNVHGEGGLGGSMFPETGVSSGDIHAARYIVQMARANPDEITIVAIAPLTNLALALQLEPELPELLDQVVCMGGAVNTLGNITPAAEYNFWVDPDAAAIVLNVFEITLVDWGVTTRDAKLGPDIFEQIAQIDTELASFYTTIIEPVRQFSNESGGGSADIDDHDDVATHPDSLTMATVLDPGIIEDTMQCYMTVDSRSGPTRGYSLADEHDVLPHPPNVRIIKSIDTDRFRTVLVDALEHADPHDTY</sequence>
<dbReference type="RefSeq" id="WP_021054173.1">
    <property type="nucleotide sequence ID" value="NZ_KE356561.1"/>
</dbReference>
<reference evidence="2 3" key="1">
    <citation type="journal article" date="2013" name="PLoS ONE">
        <title>Assembly-driven community genomics of a hypersaline microbial ecosystem.</title>
        <authorList>
            <person name="Podell S."/>
            <person name="Ugalde J.A."/>
            <person name="Narasingarao P."/>
            <person name="Banfield J.F."/>
            <person name="Heidelberg K.B."/>
            <person name="Allen E.E."/>
        </authorList>
    </citation>
    <scope>NUCLEOTIDE SEQUENCE [LARGE SCALE GENOMIC DNA]</scope>
    <source>
        <strain evidence="3">J07HQW2</strain>
    </source>
</reference>
<dbReference type="Pfam" id="PF01156">
    <property type="entry name" value="IU_nuc_hydro"/>
    <property type="match status" value="1"/>
</dbReference>
<dbReference type="AlphaFoldDB" id="U1PLU5"/>
<organism evidence="2 3">
    <name type="scientific">Haloquadratum walsbyi J07HQW2</name>
    <dbReference type="NCBI Taxonomy" id="1238425"/>
    <lineage>
        <taxon>Archaea</taxon>
        <taxon>Methanobacteriati</taxon>
        <taxon>Methanobacteriota</taxon>
        <taxon>Stenosarchaea group</taxon>
        <taxon>Halobacteria</taxon>
        <taxon>Halobacteriales</taxon>
        <taxon>Haloferacaceae</taxon>
        <taxon>Haloquadratum</taxon>
    </lineage>
</organism>
<accession>U1PLU5</accession>
<evidence type="ECO:0000313" key="2">
    <source>
        <dbReference type="EMBL" id="ERG94682.1"/>
    </source>
</evidence>